<dbReference type="Proteomes" id="UP000054018">
    <property type="component" value="Unassembled WGS sequence"/>
</dbReference>
<dbReference type="EMBL" id="KN833856">
    <property type="protein sequence ID" value="KIK16450.1"/>
    <property type="molecule type" value="Genomic_DNA"/>
</dbReference>
<keyword evidence="2" id="KW-1185">Reference proteome</keyword>
<dbReference type="OrthoDB" id="407010at2759"/>
<gene>
    <name evidence="1" type="ORF">PISMIDRAFT_686226</name>
</gene>
<accession>A0A0C9XVJ2</accession>
<dbReference type="AlphaFoldDB" id="A0A0C9XVJ2"/>
<evidence type="ECO:0000313" key="2">
    <source>
        <dbReference type="Proteomes" id="UP000054018"/>
    </source>
</evidence>
<reference evidence="1 2" key="1">
    <citation type="submission" date="2014-04" db="EMBL/GenBank/DDBJ databases">
        <authorList>
            <consortium name="DOE Joint Genome Institute"/>
            <person name="Kuo A."/>
            <person name="Kohler A."/>
            <person name="Costa M.D."/>
            <person name="Nagy L.G."/>
            <person name="Floudas D."/>
            <person name="Copeland A."/>
            <person name="Barry K.W."/>
            <person name="Cichocki N."/>
            <person name="Veneault-Fourrey C."/>
            <person name="LaButti K."/>
            <person name="Lindquist E.A."/>
            <person name="Lipzen A."/>
            <person name="Lundell T."/>
            <person name="Morin E."/>
            <person name="Murat C."/>
            <person name="Sun H."/>
            <person name="Tunlid A."/>
            <person name="Henrissat B."/>
            <person name="Grigoriev I.V."/>
            <person name="Hibbett D.S."/>
            <person name="Martin F."/>
            <person name="Nordberg H.P."/>
            <person name="Cantor M.N."/>
            <person name="Hua S.X."/>
        </authorList>
    </citation>
    <scope>NUCLEOTIDE SEQUENCE [LARGE SCALE GENOMIC DNA]</scope>
    <source>
        <strain evidence="1 2">441</strain>
    </source>
</reference>
<sequence>MAFDTASSTEHFNNWPKFEVIHEERQPIELTVSGHIPSYVSGTCCLYTCFRGTSGTGNGAR</sequence>
<name>A0A0C9XVJ2_9AGAM</name>
<protein>
    <submittedName>
        <fullName evidence="1">Uncharacterized protein</fullName>
    </submittedName>
</protein>
<reference evidence="2" key="2">
    <citation type="submission" date="2015-01" db="EMBL/GenBank/DDBJ databases">
        <title>Evolutionary Origins and Diversification of the Mycorrhizal Mutualists.</title>
        <authorList>
            <consortium name="DOE Joint Genome Institute"/>
            <consortium name="Mycorrhizal Genomics Consortium"/>
            <person name="Kohler A."/>
            <person name="Kuo A."/>
            <person name="Nagy L.G."/>
            <person name="Floudas D."/>
            <person name="Copeland A."/>
            <person name="Barry K.W."/>
            <person name="Cichocki N."/>
            <person name="Veneault-Fourrey C."/>
            <person name="LaButti K."/>
            <person name="Lindquist E.A."/>
            <person name="Lipzen A."/>
            <person name="Lundell T."/>
            <person name="Morin E."/>
            <person name="Murat C."/>
            <person name="Riley R."/>
            <person name="Ohm R."/>
            <person name="Sun H."/>
            <person name="Tunlid A."/>
            <person name="Henrissat B."/>
            <person name="Grigoriev I.V."/>
            <person name="Hibbett D.S."/>
            <person name="Martin F."/>
        </authorList>
    </citation>
    <scope>NUCLEOTIDE SEQUENCE [LARGE SCALE GENOMIC DNA]</scope>
    <source>
        <strain evidence="2">441</strain>
    </source>
</reference>
<dbReference type="HOGENOM" id="CLU_2923531_0_0_1"/>
<organism evidence="1 2">
    <name type="scientific">Pisolithus microcarpus 441</name>
    <dbReference type="NCBI Taxonomy" id="765257"/>
    <lineage>
        <taxon>Eukaryota</taxon>
        <taxon>Fungi</taxon>
        <taxon>Dikarya</taxon>
        <taxon>Basidiomycota</taxon>
        <taxon>Agaricomycotina</taxon>
        <taxon>Agaricomycetes</taxon>
        <taxon>Agaricomycetidae</taxon>
        <taxon>Boletales</taxon>
        <taxon>Sclerodermatineae</taxon>
        <taxon>Pisolithaceae</taxon>
        <taxon>Pisolithus</taxon>
    </lineage>
</organism>
<proteinExistence type="predicted"/>
<evidence type="ECO:0000313" key="1">
    <source>
        <dbReference type="EMBL" id="KIK16450.1"/>
    </source>
</evidence>